<feature type="compositionally biased region" description="Low complexity" evidence="1">
    <location>
        <begin position="186"/>
        <end position="196"/>
    </location>
</feature>
<evidence type="ECO:0000313" key="2">
    <source>
        <dbReference type="Proteomes" id="UP000694941"/>
    </source>
</evidence>
<sequence length="448" mass="48752">NTTKTVIDFVNSSENAIFVINTVHLISQLSDNIIIACGGLLPLLASATSPNHELDVIEPTQGMSIEVAVAFLQRLVNMTDVLVFASSLSFSELESEKNMSSGGILRQCLRLDCSQIFLVFIFKLVYAFKSLSTSSGFLDYNTALYVVNVDETKQAQFIALAVVYFISVLMVSKYRDILEPPPTPSPQITTTPSKPSDPAQLETTSISSPSEKTQENISTPADVSQTDGINRTFTRQLTTSLSQDGDVIIVEDTDSSVLANIHSRGAGVTVHSREDRTSLDTKALNEHHSEDSQVLDQSSQKREKCHNESQFAEEVPAAHNVGLSERVDVMTTSTSVAESRPGTLHLSTLSAPDGLVMSRETTLTHQLETALGSVCPLLREIMVDFSPFLSRTLVGSHGQDLLIEGKGLATFKNSTSVVELVMLLCSQEWQNSLQKHAGLAFIELINEG</sequence>
<proteinExistence type="predicted"/>
<dbReference type="Proteomes" id="UP000694941">
    <property type="component" value="Unplaced"/>
</dbReference>
<evidence type="ECO:0000256" key="1">
    <source>
        <dbReference type="SAM" id="MobiDB-lite"/>
    </source>
</evidence>
<accession>A0ABM1C071</accession>
<reference evidence="3" key="1">
    <citation type="submission" date="2025-08" db="UniProtKB">
        <authorList>
            <consortium name="RefSeq"/>
        </authorList>
    </citation>
    <scope>IDENTIFICATION</scope>
    <source>
        <tissue evidence="3">Muscle</tissue>
    </source>
</reference>
<dbReference type="GeneID" id="106475811"/>
<feature type="region of interest" description="Disordered" evidence="1">
    <location>
        <begin position="281"/>
        <end position="311"/>
    </location>
</feature>
<feature type="region of interest" description="Disordered" evidence="1">
    <location>
        <begin position="180"/>
        <end position="229"/>
    </location>
</feature>
<feature type="non-terminal residue" evidence="3">
    <location>
        <position position="448"/>
    </location>
</feature>
<feature type="non-terminal residue" evidence="3">
    <location>
        <position position="1"/>
    </location>
</feature>
<evidence type="ECO:0000313" key="3">
    <source>
        <dbReference type="RefSeq" id="XP_013791939.2"/>
    </source>
</evidence>
<protein>
    <submittedName>
        <fullName evidence="3">Lipopolysaccharide-responsive and beige-like anchor protein</fullName>
    </submittedName>
</protein>
<organism evidence="2 3">
    <name type="scientific">Limulus polyphemus</name>
    <name type="common">Atlantic horseshoe crab</name>
    <dbReference type="NCBI Taxonomy" id="6850"/>
    <lineage>
        <taxon>Eukaryota</taxon>
        <taxon>Metazoa</taxon>
        <taxon>Ecdysozoa</taxon>
        <taxon>Arthropoda</taxon>
        <taxon>Chelicerata</taxon>
        <taxon>Merostomata</taxon>
        <taxon>Xiphosura</taxon>
        <taxon>Limulidae</taxon>
        <taxon>Limulus</taxon>
    </lineage>
</organism>
<feature type="compositionally biased region" description="Basic and acidic residues" evidence="1">
    <location>
        <begin position="281"/>
        <end position="291"/>
    </location>
</feature>
<name>A0ABM1C071_LIMPO</name>
<dbReference type="RefSeq" id="XP_013791939.2">
    <property type="nucleotide sequence ID" value="XM_013936485.2"/>
</dbReference>
<keyword evidence="2" id="KW-1185">Reference proteome</keyword>
<gene>
    <name evidence="3" type="primary">LOC106475811</name>
</gene>
<feature type="compositionally biased region" description="Polar residues" evidence="1">
    <location>
        <begin position="201"/>
        <end position="229"/>
    </location>
</feature>